<dbReference type="InterPro" id="IPR009003">
    <property type="entry name" value="Peptidase_S1_PA"/>
</dbReference>
<keyword evidence="1" id="KW-0732">Signal</keyword>
<dbReference type="PANTHER" id="PTHR22939:SF129">
    <property type="entry name" value="SERINE PROTEASE HTRA2, MITOCHONDRIAL"/>
    <property type="match status" value="1"/>
</dbReference>
<dbReference type="Pfam" id="PF13365">
    <property type="entry name" value="Trypsin_2"/>
    <property type="match status" value="1"/>
</dbReference>
<dbReference type="SUPFAM" id="SSF50494">
    <property type="entry name" value="Trypsin-like serine proteases"/>
    <property type="match status" value="1"/>
</dbReference>
<keyword evidence="2" id="KW-0378">Hydrolase</keyword>
<name>A0AAE3MET3_9BACT</name>
<dbReference type="Gene3D" id="2.40.10.10">
    <property type="entry name" value="Trypsin-like serine proteases"/>
    <property type="match status" value="2"/>
</dbReference>
<dbReference type="GO" id="GO:0008233">
    <property type="term" value="F:peptidase activity"/>
    <property type="evidence" value="ECO:0007669"/>
    <property type="project" value="UniProtKB-KW"/>
</dbReference>
<evidence type="ECO:0000313" key="2">
    <source>
        <dbReference type="EMBL" id="MCW3806643.1"/>
    </source>
</evidence>
<gene>
    <name evidence="2" type="ORF">OM074_13485</name>
</gene>
<accession>A0AAE3MET3</accession>
<dbReference type="EMBL" id="JAPDPI010000027">
    <property type="protein sequence ID" value="MCW3806643.1"/>
    <property type="molecule type" value="Genomic_DNA"/>
</dbReference>
<dbReference type="GO" id="GO:0006508">
    <property type="term" value="P:proteolysis"/>
    <property type="evidence" value="ECO:0007669"/>
    <property type="project" value="UniProtKB-KW"/>
</dbReference>
<protein>
    <submittedName>
        <fullName evidence="2">Serine protease</fullName>
    </submittedName>
</protein>
<dbReference type="PANTHER" id="PTHR22939">
    <property type="entry name" value="SERINE PROTEASE FAMILY S1C HTRA-RELATED"/>
    <property type="match status" value="1"/>
</dbReference>
<reference evidence="2" key="1">
    <citation type="submission" date="2022-10" db="EMBL/GenBank/DDBJ databases">
        <authorList>
            <person name="Yu W.X."/>
        </authorList>
    </citation>
    <scope>NUCLEOTIDE SEQUENCE</scope>
    <source>
        <strain evidence="2">D04</strain>
    </source>
</reference>
<comment type="caution">
    <text evidence="2">The sequence shown here is derived from an EMBL/GenBank/DDBJ whole genome shotgun (WGS) entry which is preliminary data.</text>
</comment>
<organism evidence="2 3">
    <name type="scientific">Plebeiibacterium marinum</name>
    <dbReference type="NCBI Taxonomy" id="2992111"/>
    <lineage>
        <taxon>Bacteria</taxon>
        <taxon>Pseudomonadati</taxon>
        <taxon>Bacteroidota</taxon>
        <taxon>Bacteroidia</taxon>
        <taxon>Marinilabiliales</taxon>
        <taxon>Marinilabiliaceae</taxon>
        <taxon>Plebeiibacterium</taxon>
    </lineage>
</organism>
<dbReference type="RefSeq" id="WP_301200265.1">
    <property type="nucleotide sequence ID" value="NZ_JAPDPI010000027.1"/>
</dbReference>
<feature type="chain" id="PRO_5041942975" evidence="1">
    <location>
        <begin position="23"/>
        <end position="293"/>
    </location>
</feature>
<keyword evidence="2" id="KW-0645">Protease</keyword>
<dbReference type="AlphaFoldDB" id="A0AAE3MET3"/>
<sequence length="293" mass="32249">MNNLFFKGSVLLLLLLTVSVNAQKLRSNDEYERNLSLSADSILKKVSVLSMSTADSQFKERNQPIEIRRTRKFKRRLSPGGIYKKVASATVVITGGCLCDHCSNLHVNPASGYFISEDGICVTNYHVIDSYIHPGEQLKPKLIVVKLHDGRVLPVQEVLTASKENDLAIVKVDTNGAKVPALGLDVEPEIGDDVYIVSHPQKLFYQFSKGMVTNKFRRKFPDGDNGFLERDLIAVSADYATGSSGAAIVNKYGNVVATVSSTRTLKHWGLEDKPTQMVVKEGIPAASLEELLK</sequence>
<evidence type="ECO:0000313" key="3">
    <source>
        <dbReference type="Proteomes" id="UP001207408"/>
    </source>
</evidence>
<feature type="signal peptide" evidence="1">
    <location>
        <begin position="1"/>
        <end position="22"/>
    </location>
</feature>
<dbReference type="Proteomes" id="UP001207408">
    <property type="component" value="Unassembled WGS sequence"/>
</dbReference>
<keyword evidence="3" id="KW-1185">Reference proteome</keyword>
<proteinExistence type="predicted"/>
<evidence type="ECO:0000256" key="1">
    <source>
        <dbReference type="SAM" id="SignalP"/>
    </source>
</evidence>
<dbReference type="InterPro" id="IPR043504">
    <property type="entry name" value="Peptidase_S1_PA_chymotrypsin"/>
</dbReference>